<dbReference type="PROSITE" id="PS00675">
    <property type="entry name" value="SIGMA54_INTERACT_1"/>
    <property type="match status" value="1"/>
</dbReference>
<dbReference type="AlphaFoldDB" id="A0A4Q2D1J2"/>
<dbReference type="InterPro" id="IPR025662">
    <property type="entry name" value="Sigma_54_int_dom_ATP-bd_1"/>
</dbReference>
<accession>A0A4Q2D1J2</accession>
<reference evidence="1 2" key="1">
    <citation type="submission" date="2019-01" db="EMBL/GenBank/DDBJ databases">
        <title>Draft genome sequence of Psathyrella aberdarensis IHI B618.</title>
        <authorList>
            <person name="Buettner E."/>
            <person name="Kellner H."/>
        </authorList>
    </citation>
    <scope>NUCLEOTIDE SEQUENCE [LARGE SCALE GENOMIC DNA]</scope>
    <source>
        <strain evidence="1 2">IHI B618</strain>
    </source>
</reference>
<evidence type="ECO:0000313" key="2">
    <source>
        <dbReference type="Proteomes" id="UP000290288"/>
    </source>
</evidence>
<dbReference type="EMBL" id="SDEE01001028">
    <property type="protein sequence ID" value="RXW13060.1"/>
    <property type="molecule type" value="Genomic_DNA"/>
</dbReference>
<evidence type="ECO:0000313" key="1">
    <source>
        <dbReference type="EMBL" id="RXW13060.1"/>
    </source>
</evidence>
<keyword evidence="2" id="KW-1185">Reference proteome</keyword>
<proteinExistence type="predicted"/>
<sequence>MASNSSSRATAPPEHANLNSVVIVLLMGQTGVGKSHVRILTHSLGFNLGKLTRAPSQFINVAAGEDLAPVCDGLTNEDDTIRHFTLRNPEDPKTSLILVDTPGLDNYDVRANDLILQNIRGWINKQYEYLNSNR</sequence>
<gene>
    <name evidence="1" type="ORF">EST38_g12794</name>
</gene>
<dbReference type="InterPro" id="IPR027417">
    <property type="entry name" value="P-loop_NTPase"/>
</dbReference>
<dbReference type="Gene3D" id="3.40.50.300">
    <property type="entry name" value="P-loop containing nucleotide triphosphate hydrolases"/>
    <property type="match status" value="1"/>
</dbReference>
<dbReference type="SUPFAM" id="SSF52540">
    <property type="entry name" value="P-loop containing nucleoside triphosphate hydrolases"/>
    <property type="match status" value="1"/>
</dbReference>
<name>A0A4Q2D1J2_9AGAR</name>
<dbReference type="OrthoDB" id="3255035at2759"/>
<protein>
    <recommendedName>
        <fullName evidence="3">G domain-containing protein</fullName>
    </recommendedName>
</protein>
<comment type="caution">
    <text evidence="1">The sequence shown here is derived from an EMBL/GenBank/DDBJ whole genome shotgun (WGS) entry which is preliminary data.</text>
</comment>
<dbReference type="STRING" id="2316362.A0A4Q2D1J2"/>
<dbReference type="Proteomes" id="UP000290288">
    <property type="component" value="Unassembled WGS sequence"/>
</dbReference>
<organism evidence="1 2">
    <name type="scientific">Candolleomyces aberdarensis</name>
    <dbReference type="NCBI Taxonomy" id="2316362"/>
    <lineage>
        <taxon>Eukaryota</taxon>
        <taxon>Fungi</taxon>
        <taxon>Dikarya</taxon>
        <taxon>Basidiomycota</taxon>
        <taxon>Agaricomycotina</taxon>
        <taxon>Agaricomycetes</taxon>
        <taxon>Agaricomycetidae</taxon>
        <taxon>Agaricales</taxon>
        <taxon>Agaricineae</taxon>
        <taxon>Psathyrellaceae</taxon>
        <taxon>Candolleomyces</taxon>
    </lineage>
</organism>
<evidence type="ECO:0008006" key="3">
    <source>
        <dbReference type="Google" id="ProtNLM"/>
    </source>
</evidence>